<proteinExistence type="predicted"/>
<protein>
    <submittedName>
        <fullName evidence="3">Secreted protein</fullName>
    </submittedName>
</protein>
<accession>A0A4R7J6G3</accession>
<evidence type="ECO:0000313" key="3">
    <source>
        <dbReference type="EMBL" id="TDT32981.1"/>
    </source>
</evidence>
<dbReference type="NCBIfam" id="TIGR01409">
    <property type="entry name" value="TAT_signal_seq"/>
    <property type="match status" value="1"/>
</dbReference>
<dbReference type="RefSeq" id="WP_166649105.1">
    <property type="nucleotide sequence ID" value="NZ_SOAW01000001.1"/>
</dbReference>
<dbReference type="PROSITE" id="PS51318">
    <property type="entry name" value="TAT"/>
    <property type="match status" value="1"/>
</dbReference>
<comment type="caution">
    <text evidence="3">The sequence shown here is derived from an EMBL/GenBank/DDBJ whole genome shotgun (WGS) entry which is preliminary data.</text>
</comment>
<feature type="region of interest" description="Disordered" evidence="1">
    <location>
        <begin position="1"/>
        <end position="26"/>
    </location>
</feature>
<gene>
    <name evidence="3" type="ORF">CLV29_0572</name>
</gene>
<reference evidence="3 4" key="1">
    <citation type="submission" date="2019-03" db="EMBL/GenBank/DDBJ databases">
        <title>Genomic Encyclopedia of Archaeal and Bacterial Type Strains, Phase II (KMG-II): from individual species to whole genera.</title>
        <authorList>
            <person name="Goeker M."/>
        </authorList>
    </citation>
    <scope>NUCLEOTIDE SEQUENCE [LARGE SCALE GENOMIC DNA]</scope>
    <source>
        <strain evidence="3 4">DSM 24323</strain>
    </source>
</reference>
<sequence length="244" mass="26091">MNQKRSKNKHRHGASTNREPGSARARARLAEMKRQEARARTRRRFLVGVTAVIVAGALGIGIWLVARQVSAPNAAGPVAGTKGRSDLPPWGLPADPGRLAEAAGLQASNMEGTAAHFHSHLDITVNGQPLAVPGAIGVDAKTGSMSELHTHDERGVLHVESHKTDGKYTLGQLFAEWDVRLDGQGIGGLTNNKTDSLRAYVDGKRFSGNPATIQLGERRQISLIYGPRNATDNPPSSFAFDANE</sequence>
<dbReference type="AlphaFoldDB" id="A0A4R7J6G3"/>
<keyword evidence="2" id="KW-0812">Transmembrane</keyword>
<name>A0A4R7J6G3_9ACTN</name>
<keyword evidence="2" id="KW-0472">Membrane</keyword>
<evidence type="ECO:0000313" key="4">
    <source>
        <dbReference type="Proteomes" id="UP000295371"/>
    </source>
</evidence>
<dbReference type="InterPro" id="IPR006311">
    <property type="entry name" value="TAT_signal"/>
</dbReference>
<keyword evidence="2" id="KW-1133">Transmembrane helix</keyword>
<evidence type="ECO:0000256" key="1">
    <source>
        <dbReference type="SAM" id="MobiDB-lite"/>
    </source>
</evidence>
<feature type="transmembrane region" description="Helical" evidence="2">
    <location>
        <begin position="45"/>
        <end position="66"/>
    </location>
</feature>
<organism evidence="3 4">
    <name type="scientific">Naumannella halotolerans</name>
    <dbReference type="NCBI Taxonomy" id="993414"/>
    <lineage>
        <taxon>Bacteria</taxon>
        <taxon>Bacillati</taxon>
        <taxon>Actinomycetota</taxon>
        <taxon>Actinomycetes</taxon>
        <taxon>Propionibacteriales</taxon>
        <taxon>Propionibacteriaceae</taxon>
        <taxon>Naumannella</taxon>
    </lineage>
</organism>
<keyword evidence="4" id="KW-1185">Reference proteome</keyword>
<feature type="compositionally biased region" description="Basic residues" evidence="1">
    <location>
        <begin position="1"/>
        <end position="13"/>
    </location>
</feature>
<dbReference type="InterPro" id="IPR019546">
    <property type="entry name" value="TAT_signal_bac_arc"/>
</dbReference>
<evidence type="ECO:0000256" key="2">
    <source>
        <dbReference type="SAM" id="Phobius"/>
    </source>
</evidence>
<dbReference type="EMBL" id="SOAW01000001">
    <property type="protein sequence ID" value="TDT32981.1"/>
    <property type="molecule type" value="Genomic_DNA"/>
</dbReference>
<dbReference type="Proteomes" id="UP000295371">
    <property type="component" value="Unassembled WGS sequence"/>
</dbReference>